<dbReference type="InterPro" id="IPR041698">
    <property type="entry name" value="Methyltransf_25"/>
</dbReference>
<evidence type="ECO:0000313" key="4">
    <source>
        <dbReference type="Proteomes" id="UP000732298"/>
    </source>
</evidence>
<dbReference type="GO" id="GO:0008168">
    <property type="term" value="F:methyltransferase activity"/>
    <property type="evidence" value="ECO:0007669"/>
    <property type="project" value="UniProtKB-KW"/>
</dbReference>
<sequence length="257" mass="29386">MHSPVDQKIYDKEYYLKINDGWREFGEGKLSPRFITAIRHTGVTDFSGKNILDIGFGRGELLVHLAKQGANCFGIDYSDASIRIAKKFAEENKASVDLRKMEVGAIKFGEKFFDAVFMLDVVEHLTDEELEKCFSRVSEILADGGVFVIHTMPNRFTALPFYFVSKVTNAKRGINEHVHINEQTPFSLGRKLIEKFDAKITMAHDRSYFKNTQFYAKHRARIKPFVDLFLTHDFSKIPVLNLALASEIWAVARKKNA</sequence>
<evidence type="ECO:0000259" key="2">
    <source>
        <dbReference type="Pfam" id="PF13649"/>
    </source>
</evidence>
<dbReference type="CDD" id="cd02440">
    <property type="entry name" value="AdoMet_MTases"/>
    <property type="match status" value="1"/>
</dbReference>
<protein>
    <submittedName>
        <fullName evidence="3">Class I SAM-dependent methyltransferase</fullName>
    </submittedName>
</protein>
<dbReference type="PANTHER" id="PTHR43861">
    <property type="entry name" value="TRANS-ACONITATE 2-METHYLTRANSFERASE-RELATED"/>
    <property type="match status" value="1"/>
</dbReference>
<dbReference type="EMBL" id="JACQPB010000024">
    <property type="protein sequence ID" value="MBI4210217.1"/>
    <property type="molecule type" value="Genomic_DNA"/>
</dbReference>
<dbReference type="Proteomes" id="UP000732298">
    <property type="component" value="Unassembled WGS sequence"/>
</dbReference>
<dbReference type="InterPro" id="IPR029063">
    <property type="entry name" value="SAM-dependent_MTases_sf"/>
</dbReference>
<keyword evidence="3" id="KW-0489">Methyltransferase</keyword>
<accession>A0A8T3YKS2</accession>
<evidence type="ECO:0000313" key="3">
    <source>
        <dbReference type="EMBL" id="MBI4210217.1"/>
    </source>
</evidence>
<proteinExistence type="predicted"/>
<dbReference type="SUPFAM" id="SSF53335">
    <property type="entry name" value="S-adenosyl-L-methionine-dependent methyltransferases"/>
    <property type="match status" value="1"/>
</dbReference>
<feature type="domain" description="Methyltransferase" evidence="2">
    <location>
        <begin position="51"/>
        <end position="145"/>
    </location>
</feature>
<dbReference type="Pfam" id="PF13649">
    <property type="entry name" value="Methyltransf_25"/>
    <property type="match status" value="1"/>
</dbReference>
<name>A0A8T3YKS2_9ARCH</name>
<keyword evidence="1" id="KW-0808">Transferase</keyword>
<evidence type="ECO:0000256" key="1">
    <source>
        <dbReference type="ARBA" id="ARBA00022679"/>
    </source>
</evidence>
<dbReference type="AlphaFoldDB" id="A0A8T3YKS2"/>
<dbReference type="Gene3D" id="3.40.50.150">
    <property type="entry name" value="Vaccinia Virus protein VP39"/>
    <property type="match status" value="1"/>
</dbReference>
<comment type="caution">
    <text evidence="3">The sequence shown here is derived from an EMBL/GenBank/DDBJ whole genome shotgun (WGS) entry which is preliminary data.</text>
</comment>
<reference evidence="3" key="1">
    <citation type="submission" date="2020-07" db="EMBL/GenBank/DDBJ databases">
        <title>Huge and variable diversity of episymbiotic CPR bacteria and DPANN archaea in groundwater ecosystems.</title>
        <authorList>
            <person name="He C.Y."/>
            <person name="Keren R."/>
            <person name="Whittaker M."/>
            <person name="Farag I.F."/>
            <person name="Doudna J."/>
            <person name="Cate J.H.D."/>
            <person name="Banfield J.F."/>
        </authorList>
    </citation>
    <scope>NUCLEOTIDE SEQUENCE</scope>
    <source>
        <strain evidence="3">NC_groundwater_1296_Ag_S-0.2um_52_80</strain>
    </source>
</reference>
<organism evidence="3 4">
    <name type="scientific">Candidatus Iainarchaeum sp</name>
    <dbReference type="NCBI Taxonomy" id="3101447"/>
    <lineage>
        <taxon>Archaea</taxon>
        <taxon>Candidatus Iainarchaeota</taxon>
        <taxon>Candidatus Iainarchaeia</taxon>
        <taxon>Candidatus Iainarchaeales</taxon>
        <taxon>Candidatus Iainarchaeaceae</taxon>
        <taxon>Candidatus Iainarchaeum</taxon>
    </lineage>
</organism>
<dbReference type="GO" id="GO:0032259">
    <property type="term" value="P:methylation"/>
    <property type="evidence" value="ECO:0007669"/>
    <property type="project" value="UniProtKB-KW"/>
</dbReference>
<gene>
    <name evidence="3" type="ORF">HY544_01780</name>
</gene>